<organism evidence="9 10">
    <name type="scientific">Ramlibacter lithotrophicus</name>
    <dbReference type="NCBI Taxonomy" id="2606681"/>
    <lineage>
        <taxon>Bacteria</taxon>
        <taxon>Pseudomonadati</taxon>
        <taxon>Pseudomonadota</taxon>
        <taxon>Betaproteobacteria</taxon>
        <taxon>Burkholderiales</taxon>
        <taxon>Comamonadaceae</taxon>
        <taxon>Ramlibacter</taxon>
    </lineage>
</organism>
<dbReference type="InterPro" id="IPR009056">
    <property type="entry name" value="Cyt_c-like_dom"/>
</dbReference>
<evidence type="ECO:0000256" key="3">
    <source>
        <dbReference type="ARBA" id="ARBA00022723"/>
    </source>
</evidence>
<gene>
    <name evidence="9" type="ORF">RAMLITH_07845</name>
</gene>
<dbReference type="Gene3D" id="1.10.760.10">
    <property type="entry name" value="Cytochrome c-like domain"/>
    <property type="match status" value="2"/>
</dbReference>
<keyword evidence="3 6" id="KW-0479">Metal-binding</keyword>
<dbReference type="AlphaFoldDB" id="A0A7X6DET3"/>
<evidence type="ECO:0000313" key="10">
    <source>
        <dbReference type="Proteomes" id="UP000521868"/>
    </source>
</evidence>
<keyword evidence="10" id="KW-1185">Reference proteome</keyword>
<comment type="PTM">
    <text evidence="6">Binds 1 heme c group covalently per subunit.</text>
</comment>
<evidence type="ECO:0000256" key="6">
    <source>
        <dbReference type="PIRSR" id="PIRSR602324-1"/>
    </source>
</evidence>
<dbReference type="PROSITE" id="PS51007">
    <property type="entry name" value="CYTC"/>
    <property type="match status" value="2"/>
</dbReference>
<dbReference type="Proteomes" id="UP000521868">
    <property type="component" value="Unassembled WGS sequence"/>
</dbReference>
<name>A0A7X6DET3_9BURK</name>
<evidence type="ECO:0000256" key="4">
    <source>
        <dbReference type="ARBA" id="ARBA00022982"/>
    </source>
</evidence>
<reference evidence="9 10" key="1">
    <citation type="journal article" date="2020" name="Nature">
        <title>Bacterial chemolithoautotrophy via manganese oxidation.</title>
        <authorList>
            <person name="Yu H."/>
            <person name="Leadbetter J.R."/>
        </authorList>
    </citation>
    <scope>NUCLEOTIDE SEQUENCE [LARGE SCALE GENOMIC DNA]</scope>
    <source>
        <strain evidence="9 10">RBP-1</strain>
    </source>
</reference>
<evidence type="ECO:0000313" key="9">
    <source>
        <dbReference type="EMBL" id="NKE65733.1"/>
    </source>
</evidence>
<protein>
    <submittedName>
        <fullName evidence="9">C-type cytochrome</fullName>
    </submittedName>
</protein>
<dbReference type="InterPro" id="IPR036909">
    <property type="entry name" value="Cyt_c-like_dom_sf"/>
</dbReference>
<dbReference type="EMBL" id="VTOX01000002">
    <property type="protein sequence ID" value="NKE65733.1"/>
    <property type="molecule type" value="Genomic_DNA"/>
</dbReference>
<sequence length="371" mass="38481">MSSSRKLVAALALTGLSVAAFAQDAFPGIGRNATPKEVAAWDIDVRPDFKGLPPGSGSVAKGQDVWEAKCASCHGVFGESNSVFNPIVGGTSAQDVKTGRVAMLRRTDYPGRTTFMKLSSLSTLWDYINRAMPWNQPKSLSTEEVYAVTAYLLNLADIVPADFTLSDRNVREVQQRLPNRNGMTLDHAMWPGKELAARAGKPDVTATACMKDCATEPKVASLLPPFARNAHGNLAEQNRLVGPQRGVNTAAPAGKPPAAAAAGVPAGAAGAVVATASAATKAAGAASHDAAAVTAITQKNNCTACHAPDKRVVGPSWAEIAKKHEGKADYLAGKIRAGGAGVWGAIPMPPQTLADEDVKRIAGWLAAGAAQ</sequence>
<dbReference type="Pfam" id="PF13442">
    <property type="entry name" value="Cytochrome_CBB3"/>
    <property type="match status" value="2"/>
</dbReference>
<dbReference type="SUPFAM" id="SSF46626">
    <property type="entry name" value="Cytochrome c"/>
    <property type="match status" value="2"/>
</dbReference>
<feature type="binding site" description="covalent" evidence="6">
    <location>
        <position position="348"/>
    </location>
    <ligand>
        <name>heme c</name>
        <dbReference type="ChEBI" id="CHEBI:61717"/>
    </ligand>
</feature>
<keyword evidence="1" id="KW-0813">Transport</keyword>
<keyword evidence="2 6" id="KW-0349">Heme</keyword>
<evidence type="ECO:0000256" key="2">
    <source>
        <dbReference type="ARBA" id="ARBA00022617"/>
    </source>
</evidence>
<evidence type="ECO:0000256" key="1">
    <source>
        <dbReference type="ARBA" id="ARBA00022448"/>
    </source>
</evidence>
<keyword evidence="4" id="KW-0249">Electron transport</keyword>
<feature type="binding site" description="covalent" evidence="6">
    <location>
        <position position="306"/>
    </location>
    <ligand>
        <name>heme c</name>
        <dbReference type="ChEBI" id="CHEBI:61717"/>
    </ligand>
</feature>
<dbReference type="GO" id="GO:0020037">
    <property type="term" value="F:heme binding"/>
    <property type="evidence" value="ECO:0007669"/>
    <property type="project" value="InterPro"/>
</dbReference>
<evidence type="ECO:0000256" key="5">
    <source>
        <dbReference type="ARBA" id="ARBA00023004"/>
    </source>
</evidence>
<feature type="domain" description="Cytochrome c" evidence="8">
    <location>
        <begin position="288"/>
        <end position="369"/>
    </location>
</feature>
<dbReference type="PANTHER" id="PTHR35008">
    <property type="entry name" value="BLL4482 PROTEIN-RELATED"/>
    <property type="match status" value="1"/>
</dbReference>
<feature type="binding site" description="covalent" evidence="6">
    <location>
        <position position="302"/>
    </location>
    <ligand>
        <name>heme c</name>
        <dbReference type="ChEBI" id="CHEBI:61717"/>
    </ligand>
</feature>
<feature type="chain" id="PRO_5030669609" evidence="7">
    <location>
        <begin position="23"/>
        <end position="371"/>
    </location>
</feature>
<keyword evidence="5 6" id="KW-0408">Iron</keyword>
<evidence type="ECO:0000256" key="7">
    <source>
        <dbReference type="SAM" id="SignalP"/>
    </source>
</evidence>
<feature type="domain" description="Cytochrome c" evidence="8">
    <location>
        <begin position="57"/>
        <end position="156"/>
    </location>
</feature>
<dbReference type="GO" id="GO:0005506">
    <property type="term" value="F:iron ion binding"/>
    <property type="evidence" value="ECO:0007669"/>
    <property type="project" value="InterPro"/>
</dbReference>
<feature type="signal peptide" evidence="7">
    <location>
        <begin position="1"/>
        <end position="22"/>
    </location>
</feature>
<comment type="caution">
    <text evidence="9">The sequence shown here is derived from an EMBL/GenBank/DDBJ whole genome shotgun (WGS) entry which is preliminary data.</text>
</comment>
<dbReference type="PRINTS" id="PR00606">
    <property type="entry name" value="CYTCHROMECID"/>
</dbReference>
<dbReference type="InterPro" id="IPR051459">
    <property type="entry name" value="Cytochrome_c-type_DH"/>
</dbReference>
<dbReference type="GO" id="GO:0009055">
    <property type="term" value="F:electron transfer activity"/>
    <property type="evidence" value="ECO:0007669"/>
    <property type="project" value="InterPro"/>
</dbReference>
<keyword evidence="7" id="KW-0732">Signal</keyword>
<dbReference type="PANTHER" id="PTHR35008:SF8">
    <property type="entry name" value="ALCOHOL DEHYDROGENASE CYTOCHROME C SUBUNIT"/>
    <property type="match status" value="1"/>
</dbReference>
<accession>A0A7X6DET3</accession>
<dbReference type="RefSeq" id="WP_168106825.1">
    <property type="nucleotide sequence ID" value="NZ_VTOX01000002.1"/>
</dbReference>
<proteinExistence type="predicted"/>
<dbReference type="InterPro" id="IPR002324">
    <property type="entry name" value="Cyt_c_ID"/>
</dbReference>
<evidence type="ECO:0000259" key="8">
    <source>
        <dbReference type="PROSITE" id="PS51007"/>
    </source>
</evidence>